<feature type="transmembrane region" description="Helical" evidence="5">
    <location>
        <begin position="39"/>
        <end position="62"/>
    </location>
</feature>
<keyword evidence="6" id="KW-0489">Methyltransferase</keyword>
<feature type="transmembrane region" description="Helical" evidence="5">
    <location>
        <begin position="6"/>
        <end position="27"/>
    </location>
</feature>
<evidence type="ECO:0000256" key="1">
    <source>
        <dbReference type="ARBA" id="ARBA00004127"/>
    </source>
</evidence>
<proteinExistence type="predicted"/>
<gene>
    <name evidence="6" type="ORF">FHP89_19960</name>
</gene>
<evidence type="ECO:0000256" key="5">
    <source>
        <dbReference type="SAM" id="Phobius"/>
    </source>
</evidence>
<accession>A0A558EQI7</accession>
<dbReference type="GO" id="GO:0008168">
    <property type="term" value="F:methyltransferase activity"/>
    <property type="evidence" value="ECO:0007669"/>
    <property type="project" value="UniProtKB-KW"/>
</dbReference>
<dbReference type="Pfam" id="PF04191">
    <property type="entry name" value="PEMT"/>
    <property type="match status" value="1"/>
</dbReference>
<feature type="transmembrane region" description="Helical" evidence="5">
    <location>
        <begin position="99"/>
        <end position="123"/>
    </location>
</feature>
<dbReference type="InterPro" id="IPR007318">
    <property type="entry name" value="Phopholipid_MeTrfase"/>
</dbReference>
<reference evidence="6 7" key="1">
    <citation type="submission" date="2019-07" db="EMBL/GenBank/DDBJ databases">
        <title>The pathways for chlorine oxyanion respiration interact through the shared metabolite chlorate.</title>
        <authorList>
            <person name="Barnum T.P."/>
            <person name="Cheng Y."/>
            <person name="Hill K.A."/>
            <person name="Lucas L.N."/>
            <person name="Carlson H.K."/>
            <person name="Coates J.D."/>
        </authorList>
    </citation>
    <scope>NUCLEOTIDE SEQUENCE [LARGE SCALE GENOMIC DNA]</scope>
    <source>
        <strain evidence="6 7">SFB-1</strain>
    </source>
</reference>
<comment type="subcellular location">
    <subcellularLocation>
        <location evidence="1">Endomembrane system</location>
        <topology evidence="1">Multi-pass membrane protein</topology>
    </subcellularLocation>
</comment>
<keyword evidence="2 5" id="KW-0812">Transmembrane</keyword>
<keyword evidence="6" id="KW-0808">Transferase</keyword>
<protein>
    <submittedName>
        <fullName evidence="6">Isoprenylcysteine carboxylmethyltransferase family protein</fullName>
    </submittedName>
</protein>
<comment type="caution">
    <text evidence="6">The sequence shown here is derived from an EMBL/GenBank/DDBJ whole genome shotgun (WGS) entry which is preliminary data.</text>
</comment>
<feature type="transmembrane region" description="Helical" evidence="5">
    <location>
        <begin position="144"/>
        <end position="175"/>
    </location>
</feature>
<keyword evidence="4 5" id="KW-0472">Membrane</keyword>
<dbReference type="GO" id="GO:0012505">
    <property type="term" value="C:endomembrane system"/>
    <property type="evidence" value="ECO:0007669"/>
    <property type="project" value="UniProtKB-SubCell"/>
</dbReference>
<name>A0A558EQI7_9RHOO</name>
<dbReference type="Proteomes" id="UP000318349">
    <property type="component" value="Unassembled WGS sequence"/>
</dbReference>
<dbReference type="Gene3D" id="1.20.120.1630">
    <property type="match status" value="1"/>
</dbReference>
<organism evidence="6 7">
    <name type="scientific">Denitromonas halophila</name>
    <dbReference type="NCBI Taxonomy" id="1629404"/>
    <lineage>
        <taxon>Bacteria</taxon>
        <taxon>Pseudomonadati</taxon>
        <taxon>Pseudomonadota</taxon>
        <taxon>Betaproteobacteria</taxon>
        <taxon>Rhodocyclales</taxon>
        <taxon>Zoogloeaceae</taxon>
        <taxon>Denitromonas</taxon>
    </lineage>
</organism>
<evidence type="ECO:0000256" key="2">
    <source>
        <dbReference type="ARBA" id="ARBA00022692"/>
    </source>
</evidence>
<evidence type="ECO:0000256" key="4">
    <source>
        <dbReference type="ARBA" id="ARBA00023136"/>
    </source>
</evidence>
<evidence type="ECO:0000313" key="7">
    <source>
        <dbReference type="Proteomes" id="UP000318349"/>
    </source>
</evidence>
<dbReference type="GO" id="GO:0032259">
    <property type="term" value="P:methylation"/>
    <property type="evidence" value="ECO:0007669"/>
    <property type="project" value="UniProtKB-KW"/>
</dbReference>
<keyword evidence="3 5" id="KW-1133">Transmembrane helix</keyword>
<evidence type="ECO:0000313" key="6">
    <source>
        <dbReference type="EMBL" id="TVO71417.1"/>
    </source>
</evidence>
<dbReference type="EMBL" id="VMNI01000027">
    <property type="protein sequence ID" value="TVO71417.1"/>
    <property type="molecule type" value="Genomic_DNA"/>
</dbReference>
<evidence type="ECO:0000256" key="3">
    <source>
        <dbReference type="ARBA" id="ARBA00022989"/>
    </source>
</evidence>
<sequence length="215" mass="24478">MIESSYGLWSLVAINSAIFIFFAFSFFKPRTARDWRTLGMFSAFLVALFTEMYGFPLTIYLLSGWLGQHFPGIDFLAHDSGHLLEMMFGSRTNPHFGPFHLLSTVFIGGGFWLLAAAWRVLYAAQASGQLATAGPYARLRHPQYVAFVLIMIGFLLQWPTLITLGMFPILLIVYVRLARREERDSAAHFGEAWDRYAKATPAIFPRWQAIDTTRH</sequence>
<dbReference type="AlphaFoldDB" id="A0A558EQI7"/>